<dbReference type="CDD" id="cd05233">
    <property type="entry name" value="SDR_c"/>
    <property type="match status" value="1"/>
</dbReference>
<sequence length="248" mass="25392">MLEGKNAVIYGGGGVIGGAVARAFAREGARVHLAGRTAARLEAVAEPIRAAGGRAETAVLDALDERAVDEHADAVAAKFGSLDVSFNVIAHGDVQGTPLAEMSLADFERPVVTAVRTTFLTARAAARHMMRQRSGAILIFGGYGPPMPRLGGLLVAFGALESLRLSLACELGPYGVRVVTLQTGGVPETLPEGFEGRDAIVGDIVGKTMLGRAATLEDVGNVAAFAASDRARTITGSAINITCGSVPG</sequence>
<evidence type="ECO:0000256" key="1">
    <source>
        <dbReference type="ARBA" id="ARBA00006484"/>
    </source>
</evidence>
<evidence type="ECO:0000256" key="2">
    <source>
        <dbReference type="ARBA" id="ARBA00023002"/>
    </source>
</evidence>
<keyword evidence="4" id="KW-1185">Reference proteome</keyword>
<dbReference type="InterPro" id="IPR002347">
    <property type="entry name" value="SDR_fam"/>
</dbReference>
<proteinExistence type="inferred from homology"/>
<reference evidence="4" key="1">
    <citation type="journal article" date="2019" name="Int. J. Syst. Evol. Microbiol.">
        <title>The Global Catalogue of Microorganisms (GCM) 10K type strain sequencing project: providing services to taxonomists for standard genome sequencing and annotation.</title>
        <authorList>
            <consortium name="The Broad Institute Genomics Platform"/>
            <consortium name="The Broad Institute Genome Sequencing Center for Infectious Disease"/>
            <person name="Wu L."/>
            <person name="Ma J."/>
        </authorList>
    </citation>
    <scope>NUCLEOTIDE SEQUENCE [LARGE SCALE GENOMIC DNA]</scope>
    <source>
        <strain evidence="4">JCM 17939</strain>
    </source>
</reference>
<dbReference type="SUPFAM" id="SSF51735">
    <property type="entry name" value="NAD(P)-binding Rossmann-fold domains"/>
    <property type="match status" value="1"/>
</dbReference>
<dbReference type="RefSeq" id="WP_345438770.1">
    <property type="nucleotide sequence ID" value="NZ_BAABHK010000016.1"/>
</dbReference>
<name>A0ABP8UNJ6_9ACTN</name>
<keyword evidence="2" id="KW-0560">Oxidoreductase</keyword>
<dbReference type="Gene3D" id="3.40.50.720">
    <property type="entry name" value="NAD(P)-binding Rossmann-like Domain"/>
    <property type="match status" value="1"/>
</dbReference>
<dbReference type="PANTHER" id="PTHR43669:SF3">
    <property type="entry name" value="ALCOHOL DEHYDROGENASE, PUTATIVE (AFU_ORTHOLOGUE AFUA_3G03445)-RELATED"/>
    <property type="match status" value="1"/>
</dbReference>
<gene>
    <name evidence="3" type="ORF">GCM10023196_082820</name>
</gene>
<protein>
    <submittedName>
        <fullName evidence="3">SDR family oxidoreductase</fullName>
    </submittedName>
</protein>
<comment type="caution">
    <text evidence="3">The sequence shown here is derived from an EMBL/GenBank/DDBJ whole genome shotgun (WGS) entry which is preliminary data.</text>
</comment>
<dbReference type="Pfam" id="PF13561">
    <property type="entry name" value="adh_short_C2"/>
    <property type="match status" value="1"/>
</dbReference>
<organism evidence="3 4">
    <name type="scientific">Actinoallomurus vinaceus</name>
    <dbReference type="NCBI Taxonomy" id="1080074"/>
    <lineage>
        <taxon>Bacteria</taxon>
        <taxon>Bacillati</taxon>
        <taxon>Actinomycetota</taxon>
        <taxon>Actinomycetes</taxon>
        <taxon>Streptosporangiales</taxon>
        <taxon>Thermomonosporaceae</taxon>
        <taxon>Actinoallomurus</taxon>
    </lineage>
</organism>
<comment type="similarity">
    <text evidence="1">Belongs to the short-chain dehydrogenases/reductases (SDR) family.</text>
</comment>
<dbReference type="PANTHER" id="PTHR43669">
    <property type="entry name" value="5-KETO-D-GLUCONATE 5-REDUCTASE"/>
    <property type="match status" value="1"/>
</dbReference>
<evidence type="ECO:0000313" key="3">
    <source>
        <dbReference type="EMBL" id="GAA4635803.1"/>
    </source>
</evidence>
<dbReference type="EMBL" id="BAABHK010000016">
    <property type="protein sequence ID" value="GAA4635803.1"/>
    <property type="molecule type" value="Genomic_DNA"/>
</dbReference>
<accession>A0ABP8UNJ6</accession>
<dbReference type="PRINTS" id="PR00081">
    <property type="entry name" value="GDHRDH"/>
</dbReference>
<evidence type="ECO:0000313" key="4">
    <source>
        <dbReference type="Proteomes" id="UP001501442"/>
    </source>
</evidence>
<dbReference type="Proteomes" id="UP001501442">
    <property type="component" value="Unassembled WGS sequence"/>
</dbReference>
<dbReference type="InterPro" id="IPR036291">
    <property type="entry name" value="NAD(P)-bd_dom_sf"/>
</dbReference>